<keyword evidence="1" id="KW-0472">Membrane</keyword>
<evidence type="ECO:0008006" key="4">
    <source>
        <dbReference type="Google" id="ProtNLM"/>
    </source>
</evidence>
<evidence type="ECO:0000256" key="1">
    <source>
        <dbReference type="SAM" id="Phobius"/>
    </source>
</evidence>
<accession>A0A9D9II81</accession>
<gene>
    <name evidence="2" type="ORF">IAB81_02920</name>
</gene>
<dbReference type="Proteomes" id="UP000823604">
    <property type="component" value="Unassembled WGS sequence"/>
</dbReference>
<proteinExistence type="predicted"/>
<reference evidence="2" key="1">
    <citation type="submission" date="2020-10" db="EMBL/GenBank/DDBJ databases">
        <authorList>
            <person name="Gilroy R."/>
        </authorList>
    </citation>
    <scope>NUCLEOTIDE SEQUENCE</scope>
    <source>
        <strain evidence="2">B1-8020</strain>
    </source>
</reference>
<evidence type="ECO:0000313" key="2">
    <source>
        <dbReference type="EMBL" id="MBO8472566.1"/>
    </source>
</evidence>
<keyword evidence="1" id="KW-0812">Transmembrane</keyword>
<dbReference type="EMBL" id="JADIMA010000030">
    <property type="protein sequence ID" value="MBO8472566.1"/>
    <property type="molecule type" value="Genomic_DNA"/>
</dbReference>
<protein>
    <recommendedName>
        <fullName evidence="4">Phage holin family protein</fullName>
    </recommendedName>
</protein>
<comment type="caution">
    <text evidence="2">The sequence shown here is derived from an EMBL/GenBank/DDBJ whole genome shotgun (WGS) entry which is preliminary data.</text>
</comment>
<feature type="transmembrane region" description="Helical" evidence="1">
    <location>
        <begin position="73"/>
        <end position="94"/>
    </location>
</feature>
<keyword evidence="1" id="KW-1133">Transmembrane helix</keyword>
<sequence>MDDFTKPAEELSEEAIEYINLRIERLKLRTARDISTVLGRFLGIFVMVMAGMTALMAASFGCVLIIGEAIGSYAGGAFIMAGVIAAVVAVLFCFRKKLFRNTFIRLFIKIFYDNEKLR</sequence>
<name>A0A9D9II81_9BACT</name>
<reference evidence="2" key="2">
    <citation type="journal article" date="2021" name="PeerJ">
        <title>Extensive microbial diversity within the chicken gut microbiome revealed by metagenomics and culture.</title>
        <authorList>
            <person name="Gilroy R."/>
            <person name="Ravi A."/>
            <person name="Getino M."/>
            <person name="Pursley I."/>
            <person name="Horton D.L."/>
            <person name="Alikhan N.F."/>
            <person name="Baker D."/>
            <person name="Gharbi K."/>
            <person name="Hall N."/>
            <person name="Watson M."/>
            <person name="Adriaenssens E.M."/>
            <person name="Foster-Nyarko E."/>
            <person name="Jarju S."/>
            <person name="Secka A."/>
            <person name="Antonio M."/>
            <person name="Oren A."/>
            <person name="Chaudhuri R.R."/>
            <person name="La Ragione R."/>
            <person name="Hildebrand F."/>
            <person name="Pallen M.J."/>
        </authorList>
    </citation>
    <scope>NUCLEOTIDE SEQUENCE</scope>
    <source>
        <strain evidence="2">B1-8020</strain>
    </source>
</reference>
<organism evidence="2 3">
    <name type="scientific">Candidatus Merdivivens pullicola</name>
    <dbReference type="NCBI Taxonomy" id="2840872"/>
    <lineage>
        <taxon>Bacteria</taxon>
        <taxon>Pseudomonadati</taxon>
        <taxon>Bacteroidota</taxon>
        <taxon>Bacteroidia</taxon>
        <taxon>Bacteroidales</taxon>
        <taxon>Muribaculaceae</taxon>
        <taxon>Muribaculaceae incertae sedis</taxon>
        <taxon>Candidatus Merdivivens</taxon>
    </lineage>
</organism>
<feature type="transmembrane region" description="Helical" evidence="1">
    <location>
        <begin position="37"/>
        <end position="67"/>
    </location>
</feature>
<evidence type="ECO:0000313" key="3">
    <source>
        <dbReference type="Proteomes" id="UP000823604"/>
    </source>
</evidence>
<dbReference type="AlphaFoldDB" id="A0A9D9II81"/>